<feature type="transmembrane region" description="Helical" evidence="16">
    <location>
        <begin position="118"/>
        <end position="139"/>
    </location>
</feature>
<keyword evidence="20" id="KW-1185">Reference proteome</keyword>
<proteinExistence type="inferred from homology"/>
<evidence type="ECO:0000256" key="10">
    <source>
        <dbReference type="ARBA" id="ARBA00023027"/>
    </source>
</evidence>
<dbReference type="Proteomes" id="UP000092871">
    <property type="component" value="Unassembled WGS sequence"/>
</dbReference>
<evidence type="ECO:0000256" key="7">
    <source>
        <dbReference type="ARBA" id="ARBA00022692"/>
    </source>
</evidence>
<dbReference type="NCBIfam" id="NF003756">
    <property type="entry name" value="PRK05349.1"/>
    <property type="match status" value="1"/>
</dbReference>
<keyword evidence="10 16" id="KW-0520">NAD</keyword>
<keyword evidence="14 16" id="KW-0472">Membrane</keyword>
<dbReference type="Pfam" id="PF03116">
    <property type="entry name" value="NQR2_RnfD_RnfE"/>
    <property type="match status" value="1"/>
</dbReference>
<feature type="transmembrane region" description="Helical" evidence="16">
    <location>
        <begin position="282"/>
        <end position="300"/>
    </location>
</feature>
<name>A0A1C3JWF3_9GAMM</name>
<dbReference type="OrthoDB" id="9776359at2"/>
<dbReference type="GO" id="GO:0005886">
    <property type="term" value="C:plasma membrane"/>
    <property type="evidence" value="ECO:0007669"/>
    <property type="project" value="UniProtKB-SubCell"/>
</dbReference>
<keyword evidence="8 16" id="KW-1278">Translocase</keyword>
<feature type="transmembrane region" description="Helical" evidence="16">
    <location>
        <begin position="312"/>
        <end position="330"/>
    </location>
</feature>
<keyword evidence="2 16" id="KW-1003">Cell membrane</keyword>
<feature type="modified residue" description="FMN phosphoryl threonine" evidence="16 17">
    <location>
        <position position="228"/>
    </location>
</feature>
<keyword evidence="5 16" id="KW-0285">Flavoprotein</keyword>
<evidence type="ECO:0000256" key="17">
    <source>
        <dbReference type="PIRSR" id="PIRSR016055-50"/>
    </source>
</evidence>
<keyword evidence="6 16" id="KW-0288">FMN</keyword>
<feature type="transmembrane region" description="Helical" evidence="16">
    <location>
        <begin position="151"/>
        <end position="172"/>
    </location>
</feature>
<evidence type="ECO:0000256" key="16">
    <source>
        <dbReference type="HAMAP-Rule" id="MF_00426"/>
    </source>
</evidence>
<feature type="transmembrane region" description="Helical" evidence="16">
    <location>
        <begin position="56"/>
        <end position="76"/>
    </location>
</feature>
<evidence type="ECO:0000313" key="20">
    <source>
        <dbReference type="Proteomes" id="UP000092840"/>
    </source>
</evidence>
<dbReference type="PIRSF" id="PIRSF016055">
    <property type="entry name" value="NADH-UbQ_OxRdtase_B_su"/>
    <property type="match status" value="1"/>
</dbReference>
<comment type="subunit">
    <text evidence="16">Composed of six subunits; NqrA, NqrB, NqrC, NqrD, NqrE and NqrF.</text>
</comment>
<feature type="transmembrane region" description="Helical" evidence="16">
    <location>
        <begin position="249"/>
        <end position="275"/>
    </location>
</feature>
<reference evidence="18 21" key="1">
    <citation type="submission" date="2016-06" db="EMBL/GenBank/DDBJ databases">
        <authorList>
            <person name="Kjaerup R.B."/>
            <person name="Dalgaard T.S."/>
            <person name="Juul-Madsen H.R."/>
        </authorList>
    </citation>
    <scope>NUCLEOTIDE SEQUENCE [LARGE SCALE GENOMIC DNA]</scope>
    <source>
        <strain evidence="18 21">CECT 5115</strain>
    </source>
</reference>
<dbReference type="AlphaFoldDB" id="A0A1C3JWF3"/>
<keyword evidence="13 16" id="KW-0830">Ubiquinone</keyword>
<dbReference type="HAMAP" id="MF_00426">
    <property type="entry name" value="NqrB"/>
    <property type="match status" value="1"/>
</dbReference>
<dbReference type="Proteomes" id="UP000092840">
    <property type="component" value="Unassembled WGS sequence"/>
</dbReference>
<keyword evidence="4 16" id="KW-0597">Phosphoprotein</keyword>
<keyword evidence="3" id="KW-0997">Cell inner membrane</keyword>
<dbReference type="EC" id="7.2.1.1" evidence="16"/>
<feature type="transmembrane region" description="Helical" evidence="16">
    <location>
        <begin position="342"/>
        <end position="360"/>
    </location>
</feature>
<keyword evidence="15 16" id="KW-0739">Sodium transport</keyword>
<evidence type="ECO:0000256" key="15">
    <source>
        <dbReference type="ARBA" id="ARBA00023201"/>
    </source>
</evidence>
<comment type="function">
    <text evidence="16">NQR complex catalyzes the reduction of ubiquinone-1 to ubiquinol by two successive reactions, coupled with the transport of Na(+) ions from the cytoplasm to the periplasm. NqrA to NqrE are probably involved in the second step, the conversion of ubisemiquinone to ubiquinol.</text>
</comment>
<feature type="transmembrane region" description="Helical" evidence="16">
    <location>
        <begin position="366"/>
        <end position="386"/>
    </location>
</feature>
<dbReference type="PANTHER" id="PTHR30578:SF1">
    <property type="entry name" value="NA(+)-TRANSLOCATING NADH-QUINONE REDUCTASE SUBUNIT B"/>
    <property type="match status" value="1"/>
</dbReference>
<evidence type="ECO:0000313" key="18">
    <source>
        <dbReference type="EMBL" id="SBT19409.1"/>
    </source>
</evidence>
<evidence type="ECO:0000256" key="11">
    <source>
        <dbReference type="ARBA" id="ARBA00023053"/>
    </source>
</evidence>
<dbReference type="NCBIfam" id="TIGR01937">
    <property type="entry name" value="nqrB"/>
    <property type="match status" value="1"/>
</dbReference>
<evidence type="ECO:0000313" key="21">
    <source>
        <dbReference type="Proteomes" id="UP000092871"/>
    </source>
</evidence>
<evidence type="ECO:0000256" key="13">
    <source>
        <dbReference type="ARBA" id="ARBA00023075"/>
    </source>
</evidence>
<evidence type="ECO:0000256" key="14">
    <source>
        <dbReference type="ARBA" id="ARBA00023136"/>
    </source>
</evidence>
<evidence type="ECO:0000256" key="4">
    <source>
        <dbReference type="ARBA" id="ARBA00022553"/>
    </source>
</evidence>
<evidence type="ECO:0000256" key="1">
    <source>
        <dbReference type="ARBA" id="ARBA00022448"/>
    </source>
</evidence>
<keyword evidence="1 16" id="KW-0813">Transport</keyword>
<keyword evidence="18" id="KW-0560">Oxidoreductase</keyword>
<sequence>MGLRTILDKMEPEFHSGGKYEKWYALYEAVDTIFYRPSSVAKGGSHVRDAVDMKRVMILVWMCTFPAMFFGMYNIGFQANSALDVMGAAPADTWRQGIIGALTAYNANSVWDNMIYGAMYFLPVYLTTFVVGGFWEVLFASVRKHEVNEGFFVTSILFALTLPATIPLWQVALGITFGVVLGKEVFGGTGKNFLNPALAGRAFLFFAYPASMSGDAVWTAVDGYSGATALSQVAASGVEALSVSWSDAFFGFIQGSMGETSTLAILIGGGALLVMKIAAWRIVAGVMLGMVATSLLFNAIGSDTNAMFATPWYWHLVMGGFAFGMMYMATDPVSASMTNRGKWFYGALIGVMVIMIRVVNPAYPEGMMLAILFANLFAPFIDHFVVQANIKRRIARNG</sequence>
<evidence type="ECO:0000256" key="2">
    <source>
        <dbReference type="ARBA" id="ARBA00022475"/>
    </source>
</evidence>
<keyword evidence="9 16" id="KW-1133">Transmembrane helix</keyword>
<protein>
    <recommendedName>
        <fullName evidence="16">Na(+)-translocating NADH-quinone reductase subunit B</fullName>
        <shortName evidence="16">Na(+)-NQR subunit B</shortName>
        <shortName evidence="16">Na(+)-translocating NQR subunit B</shortName>
        <ecNumber evidence="16">7.2.1.1</ecNumber>
    </recommendedName>
    <alternativeName>
        <fullName evidence="16">NQR complex subunit B</fullName>
    </alternativeName>
    <alternativeName>
        <fullName evidence="16">NQR-1 subunit B</fullName>
    </alternativeName>
</protein>
<dbReference type="RefSeq" id="WP_067038745.1">
    <property type="nucleotide sequence ID" value="NZ_FLRA01000037.1"/>
</dbReference>
<dbReference type="InterPro" id="IPR010966">
    <property type="entry name" value="NqrB"/>
</dbReference>
<dbReference type="GO" id="GO:0006814">
    <property type="term" value="P:sodium ion transport"/>
    <property type="evidence" value="ECO:0007669"/>
    <property type="project" value="UniProtKB-UniRule"/>
</dbReference>
<dbReference type="GO" id="GO:0010181">
    <property type="term" value="F:FMN binding"/>
    <property type="evidence" value="ECO:0007669"/>
    <property type="project" value="InterPro"/>
</dbReference>
<dbReference type="GO" id="GO:0016655">
    <property type="term" value="F:oxidoreductase activity, acting on NAD(P)H, quinone or similar compound as acceptor"/>
    <property type="evidence" value="ECO:0007669"/>
    <property type="project" value="UniProtKB-UniRule"/>
</dbReference>
<evidence type="ECO:0000256" key="5">
    <source>
        <dbReference type="ARBA" id="ARBA00022630"/>
    </source>
</evidence>
<accession>A0A1C3JWF3</accession>
<evidence type="ECO:0000256" key="6">
    <source>
        <dbReference type="ARBA" id="ARBA00022643"/>
    </source>
</evidence>
<organism evidence="18 21">
    <name type="scientific">Marinomonas gallaica</name>
    <dbReference type="NCBI Taxonomy" id="1806667"/>
    <lineage>
        <taxon>Bacteria</taxon>
        <taxon>Pseudomonadati</taxon>
        <taxon>Pseudomonadota</taxon>
        <taxon>Gammaproteobacteria</taxon>
        <taxon>Oceanospirillales</taxon>
        <taxon>Oceanospirillaceae</taxon>
        <taxon>Marinomonas</taxon>
    </lineage>
</organism>
<comment type="similarity">
    <text evidence="16">Belongs to the NqrB/RnfD family.</text>
</comment>
<gene>
    <name evidence="16 18" type="primary">nqrB</name>
    <name evidence="18" type="ORF">MGA5115_03574</name>
    <name evidence="19" type="ORF">MGA5116_03545</name>
</gene>
<dbReference type="PANTHER" id="PTHR30578">
    <property type="entry name" value="ELECTRON TRANSPORT COMPLEX PROTEIN RNFD"/>
    <property type="match status" value="1"/>
</dbReference>
<evidence type="ECO:0000256" key="8">
    <source>
        <dbReference type="ARBA" id="ARBA00022967"/>
    </source>
</evidence>
<keyword evidence="11 16" id="KW-0915">Sodium</keyword>
<keyword evidence="12 16" id="KW-0406">Ion transport</keyword>
<comment type="cofactor">
    <cofactor evidence="16 17">
        <name>FMN</name>
        <dbReference type="ChEBI" id="CHEBI:58210"/>
    </cofactor>
</comment>
<evidence type="ECO:0000256" key="9">
    <source>
        <dbReference type="ARBA" id="ARBA00022989"/>
    </source>
</evidence>
<evidence type="ECO:0000313" key="19">
    <source>
        <dbReference type="EMBL" id="SBT22915.1"/>
    </source>
</evidence>
<dbReference type="EMBL" id="FLRA01000037">
    <property type="protein sequence ID" value="SBT19409.1"/>
    <property type="molecule type" value="Genomic_DNA"/>
</dbReference>
<dbReference type="GO" id="GO:0055085">
    <property type="term" value="P:transmembrane transport"/>
    <property type="evidence" value="ECO:0007669"/>
    <property type="project" value="InterPro"/>
</dbReference>
<evidence type="ECO:0000256" key="3">
    <source>
        <dbReference type="ARBA" id="ARBA00022519"/>
    </source>
</evidence>
<dbReference type="InterPro" id="IPR004338">
    <property type="entry name" value="NqrB/RnfD"/>
</dbReference>
<dbReference type="EMBL" id="FLRB01000036">
    <property type="protein sequence ID" value="SBT22915.1"/>
    <property type="molecule type" value="Genomic_DNA"/>
</dbReference>
<dbReference type="GO" id="GO:0022904">
    <property type="term" value="P:respiratory electron transport chain"/>
    <property type="evidence" value="ECO:0007669"/>
    <property type="project" value="InterPro"/>
</dbReference>
<comment type="subcellular location">
    <subcellularLocation>
        <location evidence="16">Cell membrane</location>
        <topology evidence="16">Multi-pass membrane protein</topology>
    </subcellularLocation>
</comment>
<keyword evidence="7 16" id="KW-0812">Transmembrane</keyword>
<reference evidence="19 20" key="2">
    <citation type="submission" date="2016-06" db="EMBL/GenBank/DDBJ databases">
        <authorList>
            <person name="Rodrigo-Torres L."/>
            <person name="Arahal D.R."/>
        </authorList>
    </citation>
    <scope>NUCLEOTIDE SEQUENCE [LARGE SCALE GENOMIC DNA]</scope>
    <source>
        <strain evidence="19 20">CECT 5116</strain>
    </source>
</reference>
<evidence type="ECO:0000256" key="12">
    <source>
        <dbReference type="ARBA" id="ARBA00023065"/>
    </source>
</evidence>
<comment type="catalytic activity">
    <reaction evidence="16">
        <text>a ubiquinone + n Na(+)(in) + NADH + H(+) = a ubiquinol + n Na(+)(out) + NAD(+)</text>
        <dbReference type="Rhea" id="RHEA:47748"/>
        <dbReference type="Rhea" id="RHEA-COMP:9565"/>
        <dbReference type="Rhea" id="RHEA-COMP:9566"/>
        <dbReference type="ChEBI" id="CHEBI:15378"/>
        <dbReference type="ChEBI" id="CHEBI:16389"/>
        <dbReference type="ChEBI" id="CHEBI:17976"/>
        <dbReference type="ChEBI" id="CHEBI:29101"/>
        <dbReference type="ChEBI" id="CHEBI:57540"/>
        <dbReference type="ChEBI" id="CHEBI:57945"/>
        <dbReference type="EC" id="7.2.1.1"/>
    </reaction>
</comment>